<gene>
    <name evidence="2" type="ORF">RCOM_0863820</name>
</gene>
<dbReference type="SUPFAM" id="SSF53098">
    <property type="entry name" value="Ribonuclease H-like"/>
    <property type="match status" value="1"/>
</dbReference>
<dbReference type="InterPro" id="IPR002156">
    <property type="entry name" value="RNaseH_domain"/>
</dbReference>
<evidence type="ECO:0000313" key="3">
    <source>
        <dbReference type="Proteomes" id="UP000008311"/>
    </source>
</evidence>
<dbReference type="EMBL" id="EQ973901">
    <property type="protein sequence ID" value="EEF39504.1"/>
    <property type="molecule type" value="Genomic_DNA"/>
</dbReference>
<organism evidence="2 3">
    <name type="scientific">Ricinus communis</name>
    <name type="common">Castor bean</name>
    <dbReference type="NCBI Taxonomy" id="3988"/>
    <lineage>
        <taxon>Eukaryota</taxon>
        <taxon>Viridiplantae</taxon>
        <taxon>Streptophyta</taxon>
        <taxon>Embryophyta</taxon>
        <taxon>Tracheophyta</taxon>
        <taxon>Spermatophyta</taxon>
        <taxon>Magnoliopsida</taxon>
        <taxon>eudicotyledons</taxon>
        <taxon>Gunneridae</taxon>
        <taxon>Pentapetalae</taxon>
        <taxon>rosids</taxon>
        <taxon>fabids</taxon>
        <taxon>Malpighiales</taxon>
        <taxon>Euphorbiaceae</taxon>
        <taxon>Acalyphoideae</taxon>
        <taxon>Acalypheae</taxon>
        <taxon>Ricinus</taxon>
    </lineage>
</organism>
<dbReference type="CDD" id="cd06222">
    <property type="entry name" value="RNase_H_like"/>
    <property type="match status" value="1"/>
</dbReference>
<dbReference type="InParanoid" id="B9SA85"/>
<proteinExistence type="predicted"/>
<dbReference type="InterPro" id="IPR012337">
    <property type="entry name" value="RNaseH-like_sf"/>
</dbReference>
<dbReference type="PANTHER" id="PTHR34023">
    <property type="entry name" value="RNASE H DOMAIN-CONTAINING PROTEIN"/>
    <property type="match status" value="1"/>
</dbReference>
<reference evidence="3" key="1">
    <citation type="journal article" date="2010" name="Nat. Biotechnol.">
        <title>Draft genome sequence of the oilseed species Ricinus communis.</title>
        <authorList>
            <person name="Chan A.P."/>
            <person name="Crabtree J."/>
            <person name="Zhao Q."/>
            <person name="Lorenzi H."/>
            <person name="Orvis J."/>
            <person name="Puiu D."/>
            <person name="Melake-Berhan A."/>
            <person name="Jones K.M."/>
            <person name="Redman J."/>
            <person name="Chen G."/>
            <person name="Cahoon E.B."/>
            <person name="Gedil M."/>
            <person name="Stanke M."/>
            <person name="Haas B.J."/>
            <person name="Wortman J.R."/>
            <person name="Fraser-Liggett C.M."/>
            <person name="Ravel J."/>
            <person name="Rabinowicz P.D."/>
        </authorList>
    </citation>
    <scope>NUCLEOTIDE SEQUENCE [LARGE SCALE GENOMIC DNA]</scope>
    <source>
        <strain evidence="3">cv. Hale</strain>
    </source>
</reference>
<name>B9SA85_RICCO</name>
<dbReference type="AlphaFoldDB" id="B9SA85"/>
<dbReference type="GO" id="GO:0004523">
    <property type="term" value="F:RNA-DNA hybrid ribonuclease activity"/>
    <property type="evidence" value="ECO:0007669"/>
    <property type="project" value="InterPro"/>
</dbReference>
<evidence type="ECO:0000259" key="1">
    <source>
        <dbReference type="Pfam" id="PF13456"/>
    </source>
</evidence>
<sequence>MGFRKLLVEVDNECLVHILHNQAPATLRNLALFNEAKRLLSRDWDVQLSHIYREANGCADKFANLGYGLPVGCHILQGPPDIVKDLIMQDVAYWGCST</sequence>
<evidence type="ECO:0000313" key="2">
    <source>
        <dbReference type="EMBL" id="EEF39504.1"/>
    </source>
</evidence>
<dbReference type="GO" id="GO:0003676">
    <property type="term" value="F:nucleic acid binding"/>
    <property type="evidence" value="ECO:0007669"/>
    <property type="project" value="InterPro"/>
</dbReference>
<protein>
    <recommendedName>
        <fullName evidence="1">RNase H type-1 domain-containing protein</fullName>
    </recommendedName>
</protein>
<dbReference type="PANTHER" id="PTHR34023:SF4">
    <property type="entry name" value="RNASE H TYPE-1 DOMAIN-CONTAINING PROTEIN"/>
    <property type="match status" value="1"/>
</dbReference>
<dbReference type="Pfam" id="PF13456">
    <property type="entry name" value="RVT_3"/>
    <property type="match status" value="1"/>
</dbReference>
<feature type="domain" description="RNase H type-1" evidence="1">
    <location>
        <begin position="2"/>
        <end position="65"/>
    </location>
</feature>
<accession>B9SA85</accession>
<dbReference type="eggNOG" id="KOG1075">
    <property type="taxonomic scope" value="Eukaryota"/>
</dbReference>
<dbReference type="Gene3D" id="3.30.420.10">
    <property type="entry name" value="Ribonuclease H-like superfamily/Ribonuclease H"/>
    <property type="match status" value="1"/>
</dbReference>
<keyword evidence="3" id="KW-1185">Reference proteome</keyword>
<dbReference type="InterPro" id="IPR044730">
    <property type="entry name" value="RNase_H-like_dom_plant"/>
</dbReference>
<dbReference type="Proteomes" id="UP000008311">
    <property type="component" value="Unassembled WGS sequence"/>
</dbReference>
<dbReference type="InterPro" id="IPR036397">
    <property type="entry name" value="RNaseH_sf"/>
</dbReference>